<sequence>MRTFRRVGKMNICKQLRKRLHNCFPLPTFGTLKYSLVSSAPWPSAFCRNKSQVAAPQLFIASRTRQYLSMGRHRHSLSLTRKQQAYLADFINSDILSKQQRNRAQVLQHWVADLTVQESGELLGLSIDRVYSMRRAFSQQGFKDYLHAVPRCGAPNKLTPKLETLLRRLTKQAAAKGKRLTLALIAKRVVELGYADRICTVTVQRALKQLETAQLASSSQPSYALVQSSRLAEEQAA</sequence>
<organism evidence="1 2">
    <name type="scientific">Hymenobacter metallicola</name>
    <dbReference type="NCBI Taxonomy" id="2563114"/>
    <lineage>
        <taxon>Bacteria</taxon>
        <taxon>Pseudomonadati</taxon>
        <taxon>Bacteroidota</taxon>
        <taxon>Cytophagia</taxon>
        <taxon>Cytophagales</taxon>
        <taxon>Hymenobacteraceae</taxon>
        <taxon>Hymenobacter</taxon>
    </lineage>
</organism>
<dbReference type="EMBL" id="SRMB01000003">
    <property type="protein sequence ID" value="TGE26765.1"/>
    <property type="molecule type" value="Genomic_DNA"/>
</dbReference>
<protein>
    <recommendedName>
        <fullName evidence="3">Helix-turn-helix domain-containing protein</fullName>
    </recommendedName>
</protein>
<proteinExistence type="predicted"/>
<dbReference type="OrthoDB" id="1128828at2"/>
<gene>
    <name evidence="1" type="ORF">E5K02_18500</name>
</gene>
<name>A0A4Z0QAK8_9BACT</name>
<dbReference type="AlphaFoldDB" id="A0A4Z0QAK8"/>
<evidence type="ECO:0000313" key="1">
    <source>
        <dbReference type="EMBL" id="TGE26765.1"/>
    </source>
</evidence>
<evidence type="ECO:0008006" key="3">
    <source>
        <dbReference type="Google" id="ProtNLM"/>
    </source>
</evidence>
<keyword evidence="2" id="KW-1185">Reference proteome</keyword>
<evidence type="ECO:0000313" key="2">
    <source>
        <dbReference type="Proteomes" id="UP000298471"/>
    </source>
</evidence>
<dbReference type="RefSeq" id="WP_135396669.1">
    <property type="nucleotide sequence ID" value="NZ_SRMB01000003.1"/>
</dbReference>
<dbReference type="Proteomes" id="UP000298471">
    <property type="component" value="Unassembled WGS sequence"/>
</dbReference>
<accession>A0A4Z0QAK8</accession>
<comment type="caution">
    <text evidence="1">The sequence shown here is derived from an EMBL/GenBank/DDBJ whole genome shotgun (WGS) entry which is preliminary data.</text>
</comment>
<reference evidence="1 2" key="1">
    <citation type="submission" date="2019-04" db="EMBL/GenBank/DDBJ databases">
        <authorList>
            <person name="Feng G."/>
            <person name="Zhang J."/>
            <person name="Zhu H."/>
        </authorList>
    </citation>
    <scope>NUCLEOTIDE SEQUENCE [LARGE SCALE GENOMIC DNA]</scope>
    <source>
        <strain evidence="1 2">9PBR-1</strain>
    </source>
</reference>